<dbReference type="EC" id="3.4.15.6" evidence="8"/>
<reference evidence="8 9" key="1">
    <citation type="submission" date="2022-09" db="EMBL/GenBank/DDBJ databases">
        <authorList>
            <person name="Kop L."/>
        </authorList>
    </citation>
    <scope>NUCLEOTIDE SEQUENCE [LARGE SCALE GENOMIC DNA]</scope>
    <source>
        <strain evidence="8 9">347</strain>
    </source>
</reference>
<evidence type="ECO:0000313" key="9">
    <source>
        <dbReference type="Proteomes" id="UP001157733"/>
    </source>
</evidence>
<dbReference type="GO" id="GO:0004180">
    <property type="term" value="F:carboxypeptidase activity"/>
    <property type="evidence" value="ECO:0007669"/>
    <property type="project" value="UniProtKB-KW"/>
</dbReference>
<dbReference type="RefSeq" id="WP_282012189.1">
    <property type="nucleotide sequence ID" value="NZ_OX336137.1"/>
</dbReference>
<dbReference type="SUPFAM" id="SSF101821">
    <property type="entry name" value="Aminopeptidase/glucanase lid domain"/>
    <property type="match status" value="1"/>
</dbReference>
<gene>
    <name evidence="8" type="ORF">NSPWAT_2498</name>
</gene>
<keyword evidence="9" id="KW-1185">Reference proteome</keyword>
<evidence type="ECO:0000256" key="3">
    <source>
        <dbReference type="ARBA" id="ARBA00022670"/>
    </source>
</evidence>
<dbReference type="Gene3D" id="3.40.630.10">
    <property type="entry name" value="Zn peptidases"/>
    <property type="match status" value="1"/>
</dbReference>
<keyword evidence="5 8" id="KW-0378">Hydrolase</keyword>
<name>A0ABM9HH58_9BACT</name>
<evidence type="ECO:0000256" key="5">
    <source>
        <dbReference type="ARBA" id="ARBA00022801"/>
    </source>
</evidence>
<keyword evidence="2 8" id="KW-0031">Aminopeptidase</keyword>
<dbReference type="InterPro" id="IPR008007">
    <property type="entry name" value="Peptidase_M42"/>
</dbReference>
<dbReference type="GO" id="GO:0008241">
    <property type="term" value="F:peptidyl-dipeptidase activity"/>
    <property type="evidence" value="ECO:0007669"/>
    <property type="project" value="UniProtKB-EC"/>
</dbReference>
<keyword evidence="8" id="KW-0121">Carboxypeptidase</keyword>
<dbReference type="InterPro" id="IPR051464">
    <property type="entry name" value="Peptidase_M42_aminopept"/>
</dbReference>
<keyword evidence="4" id="KW-0479">Metal-binding</keyword>
<evidence type="ECO:0000256" key="6">
    <source>
        <dbReference type="PIRNR" id="PIRNR001123"/>
    </source>
</evidence>
<protein>
    <submittedName>
        <fullName evidence="8">Deblocking aminopeptidase</fullName>
        <ecNumber evidence="8">3.4.11.-</ecNumber>
        <ecNumber evidence="8">3.4.15.6</ecNumber>
    </submittedName>
</protein>
<evidence type="ECO:0000256" key="1">
    <source>
        <dbReference type="ARBA" id="ARBA00006272"/>
    </source>
</evidence>
<evidence type="ECO:0000256" key="2">
    <source>
        <dbReference type="ARBA" id="ARBA00022438"/>
    </source>
</evidence>
<dbReference type="NCBIfam" id="TIGR03106">
    <property type="entry name" value="trio_M42_hydro"/>
    <property type="match status" value="1"/>
</dbReference>
<accession>A0ABM9HH58</accession>
<evidence type="ECO:0000256" key="4">
    <source>
        <dbReference type="ARBA" id="ARBA00022723"/>
    </source>
</evidence>
<dbReference type="InterPro" id="IPR023367">
    <property type="entry name" value="Peptidase_M42_dom2"/>
</dbReference>
<dbReference type="EC" id="3.4.11.-" evidence="8"/>
<dbReference type="PIRSF" id="PIRSF001123">
    <property type="entry name" value="PepA_GA"/>
    <property type="match status" value="1"/>
</dbReference>
<dbReference type="GO" id="GO:0004177">
    <property type="term" value="F:aminopeptidase activity"/>
    <property type="evidence" value="ECO:0007669"/>
    <property type="project" value="UniProtKB-KW"/>
</dbReference>
<dbReference type="EMBL" id="OX336137">
    <property type="protein sequence ID" value="CAI2719354.1"/>
    <property type="molecule type" value="Genomic_DNA"/>
</dbReference>
<feature type="region of interest" description="Disordered" evidence="7">
    <location>
        <begin position="357"/>
        <end position="381"/>
    </location>
</feature>
<dbReference type="InterPro" id="IPR017537">
    <property type="entry name" value="Peptidase_M42_hydrolase"/>
</dbReference>
<proteinExistence type="inferred from homology"/>
<dbReference type="SUPFAM" id="SSF53187">
    <property type="entry name" value="Zn-dependent exopeptidases"/>
    <property type="match status" value="1"/>
</dbReference>
<dbReference type="Gene3D" id="2.40.30.40">
    <property type="entry name" value="Peptidase M42, domain 2"/>
    <property type="match status" value="1"/>
</dbReference>
<dbReference type="PANTHER" id="PTHR32481">
    <property type="entry name" value="AMINOPEPTIDASE"/>
    <property type="match status" value="1"/>
</dbReference>
<dbReference type="PANTHER" id="PTHR32481:SF7">
    <property type="entry name" value="AMINOPEPTIDASE YHFE-RELATED"/>
    <property type="match status" value="1"/>
</dbReference>
<organism evidence="8 9">
    <name type="scientific">Nitrospina watsonii</name>
    <dbReference type="NCBI Taxonomy" id="1323948"/>
    <lineage>
        <taxon>Bacteria</taxon>
        <taxon>Pseudomonadati</taxon>
        <taxon>Nitrospinota/Tectimicrobiota group</taxon>
        <taxon>Nitrospinota</taxon>
        <taxon>Nitrospinia</taxon>
        <taxon>Nitrospinales</taxon>
        <taxon>Nitrospinaceae</taxon>
        <taxon>Nitrospina</taxon>
    </lineage>
</organism>
<feature type="compositionally biased region" description="Basic and acidic residues" evidence="7">
    <location>
        <begin position="367"/>
        <end position="381"/>
    </location>
</feature>
<keyword evidence="3" id="KW-0645">Protease</keyword>
<sequence length="381" mass="41929">MKRLDLDQNYLMRTLFRLLEIPSPTGLTDTIVHVMCDELNKLGIPFDLTRRGAIRANMSGKVQSPDRAIVAHLDTLGAMVKNLRPNGRLEAVPIGTWSPRFAEGARVTVYMDGDRSCRGTILPLKASGHTYDTEIDSQPTAWSNLEVRVDMESNSRKELEEAGFNVGDFIAVDPDPEFTDNGYIVSRYLDDKAGVAAILTAAKAIVEAKAPLELDCHLLFTISEEVGVGASHVLHGDVAELVSVDNGTLAPGQNTSEFGVTVSMQDSSGPFDRHLTTKLLDLCRTHKIEHARDVFNHYRSDAAAAMEAGNDIRTALLCFGLDASHGYERSHIQSLMSLADLLSLYIQSPPTFTRDRDLLGPLADFPHQPELEKHIEDPPKQ</sequence>
<dbReference type="Proteomes" id="UP001157733">
    <property type="component" value="Chromosome"/>
</dbReference>
<dbReference type="CDD" id="cd05657">
    <property type="entry name" value="M42_glucanase_like"/>
    <property type="match status" value="1"/>
</dbReference>
<dbReference type="Pfam" id="PF05343">
    <property type="entry name" value="Peptidase_M42"/>
    <property type="match status" value="1"/>
</dbReference>
<evidence type="ECO:0000256" key="7">
    <source>
        <dbReference type="SAM" id="MobiDB-lite"/>
    </source>
</evidence>
<comment type="similarity">
    <text evidence="1 6">Belongs to the peptidase M42 family.</text>
</comment>
<evidence type="ECO:0000313" key="8">
    <source>
        <dbReference type="EMBL" id="CAI2719354.1"/>
    </source>
</evidence>